<evidence type="ECO:0000313" key="2">
    <source>
        <dbReference type="Proteomes" id="UP000317365"/>
    </source>
</evidence>
<dbReference type="Proteomes" id="UP000317365">
    <property type="component" value="Chromosome"/>
</dbReference>
<dbReference type="KEGG" id="rhg:EXZ61_14800"/>
<gene>
    <name evidence="1" type="ORF">EXZ61_14800</name>
</gene>
<evidence type="ECO:0000313" key="1">
    <source>
        <dbReference type="EMBL" id="QDL55337.1"/>
    </source>
</evidence>
<accession>A0A515ERN2</accession>
<organism evidence="1 2">
    <name type="scientific">Rhodoferax aquaticus</name>
    <dbReference type="NCBI Taxonomy" id="2527691"/>
    <lineage>
        <taxon>Bacteria</taxon>
        <taxon>Pseudomonadati</taxon>
        <taxon>Pseudomonadota</taxon>
        <taxon>Betaproteobacteria</taxon>
        <taxon>Burkholderiales</taxon>
        <taxon>Comamonadaceae</taxon>
        <taxon>Rhodoferax</taxon>
    </lineage>
</organism>
<reference evidence="2" key="2">
    <citation type="journal article" date="2020" name="Int. J. Syst. Evol. Microbiol.">
        <title>Genomic insights into a novel species Rhodoferax aquaticus sp. nov., isolated from freshwater.</title>
        <authorList>
            <person name="Li T."/>
            <person name="Zhuo Y."/>
            <person name="Jin C.Z."/>
            <person name="Wu X."/>
            <person name="Ko S.R."/>
            <person name="Jin F.J."/>
            <person name="Ahn C.Y."/>
            <person name="Oh H.M."/>
            <person name="Lee H.G."/>
            <person name="Jin L."/>
        </authorList>
    </citation>
    <scope>NUCLEOTIDE SEQUENCE [LARGE SCALE GENOMIC DNA]</scope>
    <source>
        <strain evidence="2">Gr-4</strain>
    </source>
</reference>
<keyword evidence="2" id="KW-1185">Reference proteome</keyword>
<sequence length="483" mass="52788">MAIQTPITDHLATRANSIDFSTLGMLLPNPDPILKAQGKDISTYREMRTDSHIGGCIRRRKAAVQALEWGLDKGKSSSRAFKAVQDMLDGIKLARIIAQMQESTLYGYQPMEVIWSQRGGLFVPADILAKPPEWFCFDADNTLRLKTKAHPMTGELVPQYKFLLPRQEPTYKNPYGFADLAMCFWPLMFKKNGLKFWLAFTEKFGSAFSVGKLPRNATDPERDTLLNSLQALIQNGVAVIPDDGSVELVEMAGKGASADLYERLVMHCRSDIAIALLGQNQTTEASANKASATAGLRVTDDLRDGDAEIIADSINELIGWFCQVNFGDLQPPVFRMWDQEAQDKLQADRDKSNHDAGAVFTNAYWMRAYGYQEGDLKPDGTAPKPVNASSPQQVAFAEAGSVVDGVDAIVNDAMSAWEPVLAPMVDPIQAALDESVSKGETAAEFLARLPAILETMNPDALARALTHAAFVARLGAQAGLSDV</sequence>
<dbReference type="InterPro" id="IPR009279">
    <property type="entry name" value="Portal_Mu"/>
</dbReference>
<reference evidence="2" key="1">
    <citation type="submission" date="2019-02" db="EMBL/GenBank/DDBJ databases">
        <title>Complete genome sequence of Rhodoferax sp. Gr-4.</title>
        <authorList>
            <person name="Jin L."/>
        </authorList>
    </citation>
    <scope>NUCLEOTIDE SEQUENCE [LARGE SCALE GENOMIC DNA]</scope>
    <source>
        <strain evidence="2">Gr-4</strain>
    </source>
</reference>
<dbReference type="Pfam" id="PF06074">
    <property type="entry name" value="Portal_Mu"/>
    <property type="match status" value="1"/>
</dbReference>
<dbReference type="EMBL" id="CP036282">
    <property type="protein sequence ID" value="QDL55337.1"/>
    <property type="molecule type" value="Genomic_DNA"/>
</dbReference>
<dbReference type="AlphaFoldDB" id="A0A515ERN2"/>
<proteinExistence type="predicted"/>
<dbReference type="RefSeq" id="WP_142812495.1">
    <property type="nucleotide sequence ID" value="NZ_CP036282.1"/>
</dbReference>
<protein>
    <submittedName>
        <fullName evidence="1">DUF935 family protein</fullName>
    </submittedName>
</protein>
<name>A0A515ERN2_9BURK</name>